<proteinExistence type="predicted"/>
<sequence>MNFHKYFLSLEKRFIELSGFVYIHPDNDAVYSTEIALLYLTVCSEFEVVSKALCKAIDSSQNDLNIHNIRAVINGQMLTRSFFDEGVAVSGYDYPTVFPFIEWTDQISPTWWKSYNKVKHDRFARFPEANLRNLLYAFAALHVANFYLNWHPRIQFGHRRHGTFQLDPPPAMFRIHNVDYEGPWFSNELEGL</sequence>
<evidence type="ECO:0000313" key="1">
    <source>
        <dbReference type="EMBL" id="MDR6809758.1"/>
    </source>
</evidence>
<dbReference type="Proteomes" id="UP001264980">
    <property type="component" value="Unassembled WGS sequence"/>
</dbReference>
<evidence type="ECO:0000313" key="2">
    <source>
        <dbReference type="Proteomes" id="UP001264980"/>
    </source>
</evidence>
<reference evidence="1 2" key="1">
    <citation type="submission" date="2023-07" db="EMBL/GenBank/DDBJ databases">
        <title>Sorghum-associated microbial communities from plants grown in Nebraska, USA.</title>
        <authorList>
            <person name="Schachtman D."/>
        </authorList>
    </citation>
    <scope>NUCLEOTIDE SEQUENCE [LARGE SCALE GENOMIC DNA]</scope>
    <source>
        <strain evidence="1 2">BE57</strain>
    </source>
</reference>
<dbReference type="EMBL" id="JAVDTI010000013">
    <property type="protein sequence ID" value="MDR6809758.1"/>
    <property type="molecule type" value="Genomic_DNA"/>
</dbReference>
<gene>
    <name evidence="1" type="ORF">J2W84_006834</name>
</gene>
<keyword evidence="2" id="KW-1185">Reference proteome</keyword>
<name>A0ABU1R8R9_9BACT</name>
<comment type="caution">
    <text evidence="1">The sequence shown here is derived from an EMBL/GenBank/DDBJ whole genome shotgun (WGS) entry which is preliminary data.</text>
</comment>
<accession>A0ABU1R8R9</accession>
<protein>
    <submittedName>
        <fullName evidence="1">Uncharacterized protein</fullName>
    </submittedName>
</protein>
<organism evidence="1 2">
    <name type="scientific">Dyadobacter fermentans</name>
    <dbReference type="NCBI Taxonomy" id="94254"/>
    <lineage>
        <taxon>Bacteria</taxon>
        <taxon>Pseudomonadati</taxon>
        <taxon>Bacteroidota</taxon>
        <taxon>Cytophagia</taxon>
        <taxon>Cytophagales</taxon>
        <taxon>Spirosomataceae</taxon>
        <taxon>Dyadobacter</taxon>
    </lineage>
</organism>